<organism evidence="1 2">
    <name type="scientific">Pedobacter psychroterrae</name>
    <dbReference type="NCBI Taxonomy" id="2530453"/>
    <lineage>
        <taxon>Bacteria</taxon>
        <taxon>Pseudomonadati</taxon>
        <taxon>Bacteroidota</taxon>
        <taxon>Sphingobacteriia</taxon>
        <taxon>Sphingobacteriales</taxon>
        <taxon>Sphingobacteriaceae</taxon>
        <taxon>Pedobacter</taxon>
    </lineage>
</organism>
<gene>
    <name evidence="1" type="ORF">EZ437_16430</name>
</gene>
<protein>
    <submittedName>
        <fullName evidence="1">Uncharacterized protein</fullName>
    </submittedName>
</protein>
<keyword evidence="2" id="KW-1185">Reference proteome</keyword>
<sequence length="123" mass="13743">MTKETHSYRCVGIIGHLYPGILLSHRSALEFKPTATDNLFLTYTYSRKVNLPGITLNISEGPKPISGDNLFTDGLYTSQQERALLENLQESRKPGPNSKVLTIPELEERLEQIVSIKGEEGLN</sequence>
<comment type="caution">
    <text evidence="1">The sequence shown here is derived from an EMBL/GenBank/DDBJ whole genome shotgun (WGS) entry which is preliminary data.</text>
</comment>
<evidence type="ECO:0000313" key="1">
    <source>
        <dbReference type="EMBL" id="TCC99828.1"/>
    </source>
</evidence>
<dbReference type="AlphaFoldDB" id="A0A4R0NHY4"/>
<dbReference type="EMBL" id="SJSL01000005">
    <property type="protein sequence ID" value="TCC99828.1"/>
    <property type="molecule type" value="Genomic_DNA"/>
</dbReference>
<dbReference type="RefSeq" id="WP_131597164.1">
    <property type="nucleotide sequence ID" value="NZ_SJSL01000005.1"/>
</dbReference>
<dbReference type="Proteomes" id="UP000293347">
    <property type="component" value="Unassembled WGS sequence"/>
</dbReference>
<accession>A0A4R0NHY4</accession>
<name>A0A4R0NHY4_9SPHI</name>
<proteinExistence type="predicted"/>
<reference evidence="1 2" key="1">
    <citation type="submission" date="2019-02" db="EMBL/GenBank/DDBJ databases">
        <title>Pedobacter sp. RP-1-14 sp. nov., isolated from Arctic soil.</title>
        <authorList>
            <person name="Dahal R.H."/>
        </authorList>
    </citation>
    <scope>NUCLEOTIDE SEQUENCE [LARGE SCALE GENOMIC DNA]</scope>
    <source>
        <strain evidence="1 2">RP-1-14</strain>
    </source>
</reference>
<dbReference type="OrthoDB" id="9814400at2"/>
<evidence type="ECO:0000313" key="2">
    <source>
        <dbReference type="Proteomes" id="UP000293347"/>
    </source>
</evidence>